<protein>
    <submittedName>
        <fullName evidence="2">Uncharacterized protein</fullName>
    </submittedName>
</protein>
<dbReference type="GO" id="GO:0030688">
    <property type="term" value="C:preribosome, small subunit precursor"/>
    <property type="evidence" value="ECO:0007669"/>
    <property type="project" value="TreeGrafter"/>
</dbReference>
<dbReference type="Gramene" id="TRITD2Av1G045450.1">
    <property type="protein sequence ID" value="TRITD2Av1G045450.1"/>
    <property type="gene ID" value="TRITD2Av1G045450"/>
</dbReference>
<dbReference type="GO" id="GO:0042274">
    <property type="term" value="P:ribosomal small subunit biogenesis"/>
    <property type="evidence" value="ECO:0007669"/>
    <property type="project" value="InterPro"/>
</dbReference>
<dbReference type="GO" id="GO:0005829">
    <property type="term" value="C:cytosol"/>
    <property type="evidence" value="ECO:0007669"/>
    <property type="project" value="TreeGrafter"/>
</dbReference>
<feature type="compositionally biased region" description="Basic residues" evidence="1">
    <location>
        <begin position="1"/>
        <end position="13"/>
    </location>
</feature>
<dbReference type="Proteomes" id="UP000324705">
    <property type="component" value="Chromosome 2A"/>
</dbReference>
<dbReference type="EMBL" id="LT934113">
    <property type="protein sequence ID" value="VAH27630.1"/>
    <property type="molecule type" value="Genomic_DNA"/>
</dbReference>
<evidence type="ECO:0000256" key="1">
    <source>
        <dbReference type="SAM" id="MobiDB-lite"/>
    </source>
</evidence>
<dbReference type="InterPro" id="IPR007307">
    <property type="entry name" value="Ltv1"/>
</dbReference>
<reference evidence="2 3" key="1">
    <citation type="submission" date="2017-09" db="EMBL/GenBank/DDBJ databases">
        <authorList>
            <consortium name="International Durum Wheat Genome Sequencing Consortium (IDWGSC)"/>
            <person name="Milanesi L."/>
        </authorList>
    </citation>
    <scope>NUCLEOTIDE SEQUENCE [LARGE SCALE GENOMIC DNA]</scope>
    <source>
        <strain evidence="3">cv. Svevo</strain>
    </source>
</reference>
<dbReference type="PANTHER" id="PTHR21531">
    <property type="entry name" value="LOW-TEMPERATURE VIABILITY PROTEIN LTV1-RELATED"/>
    <property type="match status" value="1"/>
</dbReference>
<dbReference type="AlphaFoldDB" id="A0A9R1NMD5"/>
<dbReference type="GO" id="GO:0005634">
    <property type="term" value="C:nucleus"/>
    <property type="evidence" value="ECO:0007669"/>
    <property type="project" value="TreeGrafter"/>
</dbReference>
<proteinExistence type="predicted"/>
<accession>A0A9R1NMD5</accession>
<name>A0A9R1NMD5_TRITD</name>
<feature type="region of interest" description="Disordered" evidence="1">
    <location>
        <begin position="1"/>
        <end position="31"/>
    </location>
</feature>
<keyword evidence="3" id="KW-1185">Reference proteome</keyword>
<dbReference type="GO" id="GO:0000056">
    <property type="term" value="P:ribosomal small subunit export from nucleus"/>
    <property type="evidence" value="ECO:0007669"/>
    <property type="project" value="TreeGrafter"/>
</dbReference>
<evidence type="ECO:0000313" key="2">
    <source>
        <dbReference type="EMBL" id="VAH27630.1"/>
    </source>
</evidence>
<organism evidence="2 3">
    <name type="scientific">Triticum turgidum subsp. durum</name>
    <name type="common">Durum wheat</name>
    <name type="synonym">Triticum durum</name>
    <dbReference type="NCBI Taxonomy" id="4567"/>
    <lineage>
        <taxon>Eukaryota</taxon>
        <taxon>Viridiplantae</taxon>
        <taxon>Streptophyta</taxon>
        <taxon>Embryophyta</taxon>
        <taxon>Tracheophyta</taxon>
        <taxon>Spermatophyta</taxon>
        <taxon>Magnoliopsida</taxon>
        <taxon>Liliopsida</taxon>
        <taxon>Poales</taxon>
        <taxon>Poaceae</taxon>
        <taxon>BOP clade</taxon>
        <taxon>Pooideae</taxon>
        <taxon>Triticodae</taxon>
        <taxon>Triticeae</taxon>
        <taxon>Triticinae</taxon>
        <taxon>Triticum</taxon>
    </lineage>
</organism>
<dbReference type="PANTHER" id="PTHR21531:SF1">
    <property type="entry name" value="LOW TEMPERATURE VIABILITY PROTEIN"/>
    <property type="match status" value="1"/>
</dbReference>
<gene>
    <name evidence="2" type="ORF">TRITD_2Av1G045450</name>
</gene>
<sequence>MGRGRGGRNRKPRNSATFRLCPRPGAADPSDRVLVRVDGNQYHVPGLPDDGYNYLAHIREIRPSYSSTGGGGSSAVFLPTRRAARCGLPLSVKVLRSVFSH</sequence>
<evidence type="ECO:0000313" key="3">
    <source>
        <dbReference type="Proteomes" id="UP000324705"/>
    </source>
</evidence>